<accession>J9EFS9</accession>
<reference evidence="2" key="1">
    <citation type="submission" date="2012-08" db="EMBL/GenBank/DDBJ databases">
        <title>The Genome Sequence of Wuchereria bancrofti.</title>
        <authorList>
            <person name="Nutman T.B."/>
            <person name="Fink D.L."/>
            <person name="Russ C."/>
            <person name="Young S."/>
            <person name="Zeng Q."/>
            <person name="Koehrsen M."/>
            <person name="Alvarado L."/>
            <person name="Berlin A."/>
            <person name="Chapman S.B."/>
            <person name="Chen Z."/>
            <person name="Freedman E."/>
            <person name="Gellesch M."/>
            <person name="Goldberg J."/>
            <person name="Griggs A."/>
            <person name="Gujja S."/>
            <person name="Heilman E.R."/>
            <person name="Heiman D."/>
            <person name="Hepburn T."/>
            <person name="Howarth C."/>
            <person name="Jen D."/>
            <person name="Larson L."/>
            <person name="Lewis B."/>
            <person name="Mehta T."/>
            <person name="Park D."/>
            <person name="Pearson M."/>
            <person name="Roberts A."/>
            <person name="Saif S."/>
            <person name="Shea T."/>
            <person name="Shenoy N."/>
            <person name="Sisk P."/>
            <person name="Stolte C."/>
            <person name="Sykes S."/>
            <person name="Walk T."/>
            <person name="White J."/>
            <person name="Yandava C."/>
            <person name="Haas B."/>
            <person name="Henn M.R."/>
            <person name="Nusbaum C."/>
            <person name="Birren B."/>
        </authorList>
    </citation>
    <scope>NUCLEOTIDE SEQUENCE [LARGE SCALE GENOMIC DNA]</scope>
    <source>
        <strain evidence="2">NA</strain>
    </source>
</reference>
<sequence>MSPLEVSPRRQINFAVVDDISDAAISDCRCGLANIADRPTTILTHSNNCCRSYCYCY</sequence>
<proteinExistence type="predicted"/>
<evidence type="ECO:0000313" key="1">
    <source>
        <dbReference type="EMBL" id="EJW81326.1"/>
    </source>
</evidence>
<dbReference type="Proteomes" id="UP000004810">
    <property type="component" value="Unassembled WGS sequence"/>
</dbReference>
<protein>
    <submittedName>
        <fullName evidence="1">Uncharacterized protein</fullName>
    </submittedName>
</protein>
<dbReference type="AlphaFoldDB" id="J9EFS9"/>
<dbReference type="EMBL" id="ADBV01003739">
    <property type="protein sequence ID" value="EJW81326.1"/>
    <property type="molecule type" value="Genomic_DNA"/>
</dbReference>
<gene>
    <name evidence="1" type="ORF">WUBG_07765</name>
</gene>
<organism evidence="1 2">
    <name type="scientific">Wuchereria bancrofti</name>
    <dbReference type="NCBI Taxonomy" id="6293"/>
    <lineage>
        <taxon>Eukaryota</taxon>
        <taxon>Metazoa</taxon>
        <taxon>Ecdysozoa</taxon>
        <taxon>Nematoda</taxon>
        <taxon>Chromadorea</taxon>
        <taxon>Rhabditida</taxon>
        <taxon>Spirurina</taxon>
        <taxon>Spiruromorpha</taxon>
        <taxon>Filarioidea</taxon>
        <taxon>Onchocercidae</taxon>
        <taxon>Wuchereria</taxon>
    </lineage>
</organism>
<name>J9EFS9_WUCBA</name>
<comment type="caution">
    <text evidence="1">The sequence shown here is derived from an EMBL/GenBank/DDBJ whole genome shotgun (WGS) entry which is preliminary data.</text>
</comment>
<evidence type="ECO:0000313" key="2">
    <source>
        <dbReference type="Proteomes" id="UP000004810"/>
    </source>
</evidence>